<protein>
    <submittedName>
        <fullName evidence="15">Diacylglycerol kinase</fullName>
    </submittedName>
</protein>
<dbReference type="InterPro" id="IPR050187">
    <property type="entry name" value="Lipid_Phosphate_FormReg"/>
</dbReference>
<dbReference type="Pfam" id="PF19279">
    <property type="entry name" value="YegS_C"/>
    <property type="match status" value="1"/>
</dbReference>
<dbReference type="Gene3D" id="3.40.50.10330">
    <property type="entry name" value="Probable inorganic polyphosphate/atp-NAD kinase, domain 1"/>
    <property type="match status" value="1"/>
</dbReference>
<keyword evidence="7 15" id="KW-0418">Kinase</keyword>
<keyword evidence="10" id="KW-0443">Lipid metabolism</keyword>
<dbReference type="PANTHER" id="PTHR12358:SF106">
    <property type="entry name" value="LIPID KINASE YEGS"/>
    <property type="match status" value="1"/>
</dbReference>
<keyword evidence="4" id="KW-0808">Transferase</keyword>
<dbReference type="PROSITE" id="PS50146">
    <property type="entry name" value="DAGK"/>
    <property type="match status" value="1"/>
</dbReference>
<feature type="compositionally biased region" description="Basic and acidic residues" evidence="13">
    <location>
        <begin position="301"/>
        <end position="320"/>
    </location>
</feature>
<dbReference type="Gene3D" id="2.60.200.40">
    <property type="match status" value="1"/>
</dbReference>
<dbReference type="RefSeq" id="WP_229776280.1">
    <property type="nucleotide sequence ID" value="NZ_BMOY01000004.1"/>
</dbReference>
<reference evidence="15" key="1">
    <citation type="journal article" date="2014" name="Int. J. Syst. Evol. Microbiol.">
        <title>Complete genome sequence of Corynebacterium casei LMG S-19264T (=DSM 44701T), isolated from a smear-ripened cheese.</title>
        <authorList>
            <consortium name="US DOE Joint Genome Institute (JGI-PGF)"/>
            <person name="Walter F."/>
            <person name="Albersmeier A."/>
            <person name="Kalinowski J."/>
            <person name="Ruckert C."/>
        </authorList>
    </citation>
    <scope>NUCLEOTIDE SEQUENCE</scope>
    <source>
        <strain evidence="15">JCM 18487</strain>
    </source>
</reference>
<comment type="similarity">
    <text evidence="2">Belongs to the diacylglycerol/lipid kinase family.</text>
</comment>
<dbReference type="InterPro" id="IPR005218">
    <property type="entry name" value="Diacylglycerol/lipid_kinase"/>
</dbReference>
<keyword evidence="11" id="KW-0594">Phospholipid biosynthesis</keyword>
<dbReference type="Proteomes" id="UP000637695">
    <property type="component" value="Unassembled WGS sequence"/>
</dbReference>
<dbReference type="SMART" id="SM00046">
    <property type="entry name" value="DAGKc"/>
    <property type="match status" value="1"/>
</dbReference>
<evidence type="ECO:0000313" key="15">
    <source>
        <dbReference type="EMBL" id="GGI98022.1"/>
    </source>
</evidence>
<keyword evidence="6" id="KW-0547">Nucleotide-binding</keyword>
<sequence length="328" mass="35303">MFIVNPAAGRGRCGHRWRAFLPQLAGARFAFEVHATTRPGEASEVARQAQRAGFERIVAVGGDGTLHEVVNGVAVGQGVVGVLPFGTGNDVARSLGLPRRADALFEMLADNRTVSLDLALVNGRRCLMAAGVGFDGDVVARIRQHPGIQRLGKFGYAAGACAALFAFRPQPARITVDDTSLFVPRAWMITIANCPYYAGGMRICPDARWHDGLLDVCVVADLDVGRFVRLFPLVFSGRHVRHHPYVTVLRGQRVCVQAAAAWPGHTDGESLVADGLRAEVMQGGVRLLAAVPDLVPRATKARADEERADEERIDEKRADKQMQGGGVP</sequence>
<dbReference type="InterPro" id="IPR016064">
    <property type="entry name" value="NAD/diacylglycerol_kinase_sf"/>
</dbReference>
<evidence type="ECO:0000256" key="7">
    <source>
        <dbReference type="ARBA" id="ARBA00022777"/>
    </source>
</evidence>
<evidence type="ECO:0000256" key="2">
    <source>
        <dbReference type="ARBA" id="ARBA00005983"/>
    </source>
</evidence>
<keyword evidence="9" id="KW-0460">Magnesium</keyword>
<gene>
    <name evidence="15" type="ORF">GCM10010885_04550</name>
</gene>
<evidence type="ECO:0000256" key="5">
    <source>
        <dbReference type="ARBA" id="ARBA00022723"/>
    </source>
</evidence>
<proteinExistence type="inferred from homology"/>
<keyword evidence="16" id="KW-1185">Reference proteome</keyword>
<feature type="domain" description="DAGKc" evidence="14">
    <location>
        <begin position="1"/>
        <end position="125"/>
    </location>
</feature>
<dbReference type="NCBIfam" id="TIGR00147">
    <property type="entry name" value="YegS/Rv2252/BmrU family lipid kinase"/>
    <property type="match status" value="1"/>
</dbReference>
<dbReference type="GO" id="GO:0046872">
    <property type="term" value="F:metal ion binding"/>
    <property type="evidence" value="ECO:0007669"/>
    <property type="project" value="UniProtKB-KW"/>
</dbReference>
<evidence type="ECO:0000256" key="9">
    <source>
        <dbReference type="ARBA" id="ARBA00022842"/>
    </source>
</evidence>
<evidence type="ECO:0000259" key="14">
    <source>
        <dbReference type="PROSITE" id="PS50146"/>
    </source>
</evidence>
<dbReference type="GO" id="GO:0016301">
    <property type="term" value="F:kinase activity"/>
    <property type="evidence" value="ECO:0007669"/>
    <property type="project" value="UniProtKB-KW"/>
</dbReference>
<dbReference type="PANTHER" id="PTHR12358">
    <property type="entry name" value="SPHINGOSINE KINASE"/>
    <property type="match status" value="1"/>
</dbReference>
<dbReference type="AlphaFoldDB" id="A0A917NFJ4"/>
<accession>A0A917NFJ4</accession>
<dbReference type="InterPro" id="IPR045540">
    <property type="entry name" value="YegS/DAGK_C"/>
</dbReference>
<dbReference type="Pfam" id="PF00781">
    <property type="entry name" value="DAGK_cat"/>
    <property type="match status" value="1"/>
</dbReference>
<dbReference type="InterPro" id="IPR017438">
    <property type="entry name" value="ATP-NAD_kinase_N"/>
</dbReference>
<evidence type="ECO:0000256" key="10">
    <source>
        <dbReference type="ARBA" id="ARBA00023098"/>
    </source>
</evidence>
<evidence type="ECO:0000256" key="8">
    <source>
        <dbReference type="ARBA" id="ARBA00022840"/>
    </source>
</evidence>
<evidence type="ECO:0000256" key="12">
    <source>
        <dbReference type="ARBA" id="ARBA00023264"/>
    </source>
</evidence>
<dbReference type="GO" id="GO:0005524">
    <property type="term" value="F:ATP binding"/>
    <property type="evidence" value="ECO:0007669"/>
    <property type="project" value="UniProtKB-KW"/>
</dbReference>
<dbReference type="InterPro" id="IPR001206">
    <property type="entry name" value="Diacylglycerol_kinase_cat_dom"/>
</dbReference>
<keyword evidence="8" id="KW-0067">ATP-binding</keyword>
<dbReference type="GO" id="GO:0005886">
    <property type="term" value="C:plasma membrane"/>
    <property type="evidence" value="ECO:0007669"/>
    <property type="project" value="TreeGrafter"/>
</dbReference>
<dbReference type="GO" id="GO:0008654">
    <property type="term" value="P:phospholipid biosynthetic process"/>
    <property type="evidence" value="ECO:0007669"/>
    <property type="project" value="UniProtKB-KW"/>
</dbReference>
<evidence type="ECO:0000256" key="3">
    <source>
        <dbReference type="ARBA" id="ARBA00022516"/>
    </source>
</evidence>
<name>A0A917NFJ4_9BACL</name>
<evidence type="ECO:0000256" key="13">
    <source>
        <dbReference type="SAM" id="MobiDB-lite"/>
    </source>
</evidence>
<keyword evidence="5" id="KW-0479">Metal-binding</keyword>
<dbReference type="SUPFAM" id="SSF111331">
    <property type="entry name" value="NAD kinase/diacylglycerol kinase-like"/>
    <property type="match status" value="1"/>
</dbReference>
<organism evidence="15 16">
    <name type="scientific">Alicyclobacillus cellulosilyticus</name>
    <dbReference type="NCBI Taxonomy" id="1003997"/>
    <lineage>
        <taxon>Bacteria</taxon>
        <taxon>Bacillati</taxon>
        <taxon>Bacillota</taxon>
        <taxon>Bacilli</taxon>
        <taxon>Bacillales</taxon>
        <taxon>Alicyclobacillaceae</taxon>
        <taxon>Alicyclobacillus</taxon>
    </lineage>
</organism>
<dbReference type="EMBL" id="BMOY01000004">
    <property type="protein sequence ID" value="GGI98022.1"/>
    <property type="molecule type" value="Genomic_DNA"/>
</dbReference>
<keyword evidence="12" id="KW-1208">Phospholipid metabolism</keyword>
<evidence type="ECO:0000313" key="16">
    <source>
        <dbReference type="Proteomes" id="UP000637695"/>
    </source>
</evidence>
<reference evidence="15" key="2">
    <citation type="submission" date="2020-09" db="EMBL/GenBank/DDBJ databases">
        <authorList>
            <person name="Sun Q."/>
            <person name="Ohkuma M."/>
        </authorList>
    </citation>
    <scope>NUCLEOTIDE SEQUENCE</scope>
    <source>
        <strain evidence="15">JCM 18487</strain>
    </source>
</reference>
<keyword evidence="3" id="KW-0444">Lipid biosynthesis</keyword>
<comment type="cofactor">
    <cofactor evidence="1">
        <name>Mg(2+)</name>
        <dbReference type="ChEBI" id="CHEBI:18420"/>
    </cofactor>
</comment>
<evidence type="ECO:0000256" key="6">
    <source>
        <dbReference type="ARBA" id="ARBA00022741"/>
    </source>
</evidence>
<comment type="caution">
    <text evidence="15">The sequence shown here is derived from an EMBL/GenBank/DDBJ whole genome shotgun (WGS) entry which is preliminary data.</text>
</comment>
<evidence type="ECO:0000256" key="1">
    <source>
        <dbReference type="ARBA" id="ARBA00001946"/>
    </source>
</evidence>
<feature type="region of interest" description="Disordered" evidence="13">
    <location>
        <begin position="298"/>
        <end position="328"/>
    </location>
</feature>
<evidence type="ECO:0000256" key="11">
    <source>
        <dbReference type="ARBA" id="ARBA00023209"/>
    </source>
</evidence>
<evidence type="ECO:0000256" key="4">
    <source>
        <dbReference type="ARBA" id="ARBA00022679"/>
    </source>
</evidence>